<organism evidence="1 2">
    <name type="scientific">Myroides odoratus</name>
    <name type="common">Flavobacterium odoratum</name>
    <dbReference type="NCBI Taxonomy" id="256"/>
    <lineage>
        <taxon>Bacteria</taxon>
        <taxon>Pseudomonadati</taxon>
        <taxon>Bacteroidota</taxon>
        <taxon>Flavobacteriia</taxon>
        <taxon>Flavobacteriales</taxon>
        <taxon>Flavobacteriaceae</taxon>
        <taxon>Myroides</taxon>
    </lineage>
</organism>
<dbReference type="AlphaFoldDB" id="A0A9Q7E7K2"/>
<name>A0A9Q7E7K2_MYROD</name>
<proteinExistence type="predicted"/>
<evidence type="ECO:0000313" key="1">
    <source>
        <dbReference type="EMBL" id="QQT98951.1"/>
    </source>
</evidence>
<accession>A0A9Q7E7K2</accession>
<dbReference type="GeneID" id="93528403"/>
<reference evidence="1 2" key="1">
    <citation type="submission" date="2021-01" db="EMBL/GenBank/DDBJ databases">
        <title>FDA dAtabase for Regulatory Grade micrObial Sequences (FDA-ARGOS): Supporting development and validation of Infectious Disease Dx tests.</title>
        <authorList>
            <person name="Sproer C."/>
            <person name="Gronow S."/>
            <person name="Severitt S."/>
            <person name="Schroder I."/>
            <person name="Tallon L."/>
            <person name="Sadzewicz L."/>
            <person name="Zhao X."/>
            <person name="Boylan J."/>
            <person name="Ott S."/>
            <person name="Bowen H."/>
            <person name="Vavikolanu K."/>
            <person name="Mehta A."/>
            <person name="Aluvathingal J."/>
            <person name="Nadendla S."/>
            <person name="Lowell S."/>
            <person name="Myers T."/>
            <person name="Yan Y."/>
            <person name="Sichtig H."/>
        </authorList>
    </citation>
    <scope>NUCLEOTIDE SEQUENCE [LARGE SCALE GENOMIC DNA]</scope>
    <source>
        <strain evidence="1 2">FDAARGOS_1131</strain>
    </source>
</reference>
<protein>
    <submittedName>
        <fullName evidence="1">Uncharacterized protein</fullName>
    </submittedName>
</protein>
<dbReference type="RefSeq" id="WP_002986378.1">
    <property type="nucleotide sequence ID" value="NZ_CP068108.1"/>
</dbReference>
<sequence length="82" mass="9982">MLESAFNQLKLSGETDDFENFLFLLEQRKKQGQNYVIMKSIPKRLHYRLVKENFIIKREEIKINKFIFFKKSTLHYVIRPSN</sequence>
<dbReference type="Proteomes" id="UP000596202">
    <property type="component" value="Chromosome"/>
</dbReference>
<dbReference type="EMBL" id="CP068108">
    <property type="protein sequence ID" value="QQT98951.1"/>
    <property type="molecule type" value="Genomic_DNA"/>
</dbReference>
<gene>
    <name evidence="1" type="ORF">I6I88_12085</name>
</gene>
<evidence type="ECO:0000313" key="2">
    <source>
        <dbReference type="Proteomes" id="UP000596202"/>
    </source>
</evidence>